<dbReference type="EMBL" id="KQ235419">
    <property type="protein sequence ID" value="KMZ99320.1"/>
    <property type="molecule type" value="Genomic_DNA"/>
</dbReference>
<proteinExistence type="predicted"/>
<dbReference type="OrthoDB" id="389114at2759"/>
<evidence type="ECO:0000313" key="2">
    <source>
        <dbReference type="Proteomes" id="UP000053239"/>
    </source>
</evidence>
<protein>
    <submittedName>
        <fullName evidence="1">Uncharacterized protein</fullName>
    </submittedName>
</protein>
<dbReference type="Pfam" id="PF05795">
    <property type="entry name" value="Plasmodium_Vir"/>
    <property type="match status" value="1"/>
</dbReference>
<dbReference type="Proteomes" id="UP000053239">
    <property type="component" value="Unassembled WGS sequence"/>
</dbReference>
<accession>A0A0J9TTS7</accession>
<dbReference type="InterPro" id="IPR008780">
    <property type="entry name" value="Plasmodium_Vir"/>
</dbReference>
<reference evidence="1 2" key="1">
    <citation type="submission" date="2011-09" db="EMBL/GenBank/DDBJ databases">
        <title>The Genome Sequence of Plasmodium vivax North Korean.</title>
        <authorList>
            <consortium name="The Broad Institute Genome Sequencing Platform"/>
            <consortium name="The Broad Institute Genome Sequencing Center for Infectious Disease"/>
            <person name="Neafsey D."/>
            <person name="Carlton J."/>
            <person name="Barnwell J."/>
            <person name="Collins W."/>
            <person name="Escalante A."/>
            <person name="Mullikin J."/>
            <person name="Saul A."/>
            <person name="Guigo R."/>
            <person name="Camara F."/>
            <person name="Young S.K."/>
            <person name="Zeng Q."/>
            <person name="Gargeya S."/>
            <person name="Fitzgerald M."/>
            <person name="Haas B."/>
            <person name="Abouelleil A."/>
            <person name="Alvarado L."/>
            <person name="Arachchi H.M."/>
            <person name="Berlin A."/>
            <person name="Brown A."/>
            <person name="Chapman S.B."/>
            <person name="Chen Z."/>
            <person name="Dunbar C."/>
            <person name="Freedman E."/>
            <person name="Gearin G."/>
            <person name="Gellesch M."/>
            <person name="Goldberg J."/>
            <person name="Griggs A."/>
            <person name="Gujja S."/>
            <person name="Heiman D."/>
            <person name="Howarth C."/>
            <person name="Larson L."/>
            <person name="Lui A."/>
            <person name="MacDonald P.J.P."/>
            <person name="Montmayeur A."/>
            <person name="Murphy C."/>
            <person name="Neiman D."/>
            <person name="Pearson M."/>
            <person name="Priest M."/>
            <person name="Roberts A."/>
            <person name="Saif S."/>
            <person name="Shea T."/>
            <person name="Shenoy N."/>
            <person name="Sisk P."/>
            <person name="Stolte C."/>
            <person name="Sykes S."/>
            <person name="Wortman J."/>
            <person name="Nusbaum C."/>
            <person name="Birren B."/>
        </authorList>
    </citation>
    <scope>NUCLEOTIDE SEQUENCE [LARGE SCALE GENOMIC DNA]</scope>
    <source>
        <strain evidence="1 2">North Korean</strain>
    </source>
</reference>
<gene>
    <name evidence="1" type="ORF">PVNG_02203</name>
</gene>
<dbReference type="AlphaFoldDB" id="A0A0J9TTS7"/>
<sequence length="371" mass="43244">METRCSFLLFVFVKYLMQKNSLNIIKQPCEYTYGYIKINIYVFYLYFQYSFLDNVWSKYNQFDNSVDDDVYKYMYSSFCDPLMNLLGENKEEHKNFCLKLVRNLGRYPPDSPFFDPSPANCKILDYWIFNSVRKHKISDKIITECFADYKTYMGNISKFSRCSYHSYYDNYEEPKNIIILDIFQSNMDTARNIVTRENNKIDFRMQKYICECVKIYKEMNRNYCPISNSKSDKSNKTCEILNTFKETYKSFLSSAKQKNYKIPSLDSVEAEYLTMCPQDNPSSKLTSESNRILPVLAPLYGVRDGDTDKTSTYEGAMNYTADFFTPSTEANVENHGNPMSSTVSTAVGTVAGTSSILALLYKVNKEFHINV</sequence>
<name>A0A0J9TTS7_PLAVI</name>
<organism evidence="1 2">
    <name type="scientific">Plasmodium vivax North Korean</name>
    <dbReference type="NCBI Taxonomy" id="1035514"/>
    <lineage>
        <taxon>Eukaryota</taxon>
        <taxon>Sar</taxon>
        <taxon>Alveolata</taxon>
        <taxon>Apicomplexa</taxon>
        <taxon>Aconoidasida</taxon>
        <taxon>Haemosporida</taxon>
        <taxon>Plasmodiidae</taxon>
        <taxon>Plasmodium</taxon>
        <taxon>Plasmodium (Plasmodium)</taxon>
    </lineage>
</organism>
<evidence type="ECO:0000313" key="1">
    <source>
        <dbReference type="EMBL" id="KMZ99320.1"/>
    </source>
</evidence>